<dbReference type="InterPro" id="IPR053781">
    <property type="entry name" value="F-box_AtFBL13-like"/>
</dbReference>
<name>A0A443NS05_9MAGN</name>
<accession>A0A443NS05</accession>
<dbReference type="PROSITE" id="PS50181">
    <property type="entry name" value="FBOX"/>
    <property type="match status" value="1"/>
</dbReference>
<evidence type="ECO:0000259" key="1">
    <source>
        <dbReference type="PROSITE" id="PS50181"/>
    </source>
</evidence>
<dbReference type="InterPro" id="IPR006566">
    <property type="entry name" value="FBD"/>
</dbReference>
<protein>
    <submittedName>
        <fullName evidence="2">F-box/FBD/LRR-repeat protein</fullName>
    </submittedName>
</protein>
<organism evidence="2 3">
    <name type="scientific">Cinnamomum micranthum f. kanehirae</name>
    <dbReference type="NCBI Taxonomy" id="337451"/>
    <lineage>
        <taxon>Eukaryota</taxon>
        <taxon>Viridiplantae</taxon>
        <taxon>Streptophyta</taxon>
        <taxon>Embryophyta</taxon>
        <taxon>Tracheophyta</taxon>
        <taxon>Spermatophyta</taxon>
        <taxon>Magnoliopsida</taxon>
        <taxon>Magnoliidae</taxon>
        <taxon>Laurales</taxon>
        <taxon>Lauraceae</taxon>
        <taxon>Cinnamomum</taxon>
    </lineage>
</organism>
<dbReference type="STRING" id="337451.A0A443NS05"/>
<dbReference type="InterPro" id="IPR032675">
    <property type="entry name" value="LRR_dom_sf"/>
</dbReference>
<proteinExistence type="predicted"/>
<dbReference type="SUPFAM" id="SSF81383">
    <property type="entry name" value="F-box domain"/>
    <property type="match status" value="1"/>
</dbReference>
<dbReference type="Gene3D" id="3.80.10.10">
    <property type="entry name" value="Ribonuclease Inhibitor"/>
    <property type="match status" value="1"/>
</dbReference>
<feature type="domain" description="F-box" evidence="1">
    <location>
        <begin position="15"/>
        <end position="63"/>
    </location>
</feature>
<dbReference type="InterPro" id="IPR036047">
    <property type="entry name" value="F-box-like_dom_sf"/>
</dbReference>
<evidence type="ECO:0000313" key="2">
    <source>
        <dbReference type="EMBL" id="RWR81288.1"/>
    </source>
</evidence>
<evidence type="ECO:0000313" key="3">
    <source>
        <dbReference type="Proteomes" id="UP000283530"/>
    </source>
</evidence>
<dbReference type="InterPro" id="IPR001810">
    <property type="entry name" value="F-box_dom"/>
</dbReference>
<keyword evidence="3" id="KW-1185">Reference proteome</keyword>
<comment type="caution">
    <text evidence="2">The sequence shown here is derived from an EMBL/GenBank/DDBJ whole genome shotgun (WGS) entry which is preliminary data.</text>
</comment>
<dbReference type="AlphaFoldDB" id="A0A443NS05"/>
<sequence length="428" mass="49361">MKKRKRTGQFSQGSIDSISNLPEDVMNLILVRLPIRDAVRTGILSKKWRYKWVNIPDIVFNEGCLMKGKSKTKHASAVDHVLLSHVGPICKFSCMSYVPGGSHFDRWILILSKKGIKKLSLKVNLLEKRYYVPSSIFNCQELCHLELFYCILKVPPTFKGFHNLLVLDLDNSISEDDIEYLISKCPLLERLKLYAEFFKRFHIHAPNLRYLEFYGFFRDLSIGSSPLLTNMSLDFCLPPDYWDDYEKGNNFLQFIGCSHGIERLALKGTVLQFLCVGSIPEKLSATYDHLKCLEVDIKLNSKEILAILCILRSAPNLKELKIGYYLDSVEGRYDLFEEEGDFWGAETQFDCLLSHLRTVEVFGVATLLDLVFIRCILSNAPVLEIMKIYTNDYVEAEEVSRILKELLRFRRASTAEILYLGHYEVTSW</sequence>
<dbReference type="PANTHER" id="PTHR31639:SF237">
    <property type="entry name" value="F-BOX DOMAIN-CONTAINING PROTEIN"/>
    <property type="match status" value="1"/>
</dbReference>
<dbReference type="PANTHER" id="PTHR31639">
    <property type="entry name" value="F-BOX PROTEIN-LIKE"/>
    <property type="match status" value="1"/>
</dbReference>
<dbReference type="SUPFAM" id="SSF52047">
    <property type="entry name" value="RNI-like"/>
    <property type="match status" value="1"/>
</dbReference>
<dbReference type="InterPro" id="IPR055411">
    <property type="entry name" value="LRR_FXL15/At3g58940/PEG3-like"/>
</dbReference>
<dbReference type="SMART" id="SM00579">
    <property type="entry name" value="FBD"/>
    <property type="match status" value="1"/>
</dbReference>
<dbReference type="OrthoDB" id="1163429at2759"/>
<dbReference type="CDD" id="cd22160">
    <property type="entry name" value="F-box_AtFBL13-like"/>
    <property type="match status" value="1"/>
</dbReference>
<dbReference type="SMART" id="SM00256">
    <property type="entry name" value="FBOX"/>
    <property type="match status" value="1"/>
</dbReference>
<reference evidence="2 3" key="1">
    <citation type="journal article" date="2019" name="Nat. Plants">
        <title>Stout camphor tree genome fills gaps in understanding of flowering plant genome evolution.</title>
        <authorList>
            <person name="Chaw S.M."/>
            <person name="Liu Y.C."/>
            <person name="Wu Y.W."/>
            <person name="Wang H.Y."/>
            <person name="Lin C.I."/>
            <person name="Wu C.S."/>
            <person name="Ke H.M."/>
            <person name="Chang L.Y."/>
            <person name="Hsu C.Y."/>
            <person name="Yang H.T."/>
            <person name="Sudianto E."/>
            <person name="Hsu M.H."/>
            <person name="Wu K.P."/>
            <person name="Wang L.N."/>
            <person name="Leebens-Mack J.H."/>
            <person name="Tsai I.J."/>
        </authorList>
    </citation>
    <scope>NUCLEOTIDE SEQUENCE [LARGE SCALE GENOMIC DNA]</scope>
    <source>
        <strain evidence="3">cv. Chaw 1501</strain>
        <tissue evidence="2">Young leaves</tissue>
    </source>
</reference>
<dbReference type="Pfam" id="PF00646">
    <property type="entry name" value="F-box"/>
    <property type="match status" value="1"/>
</dbReference>
<dbReference type="EMBL" id="QPKB01000003">
    <property type="protein sequence ID" value="RWR81288.1"/>
    <property type="molecule type" value="Genomic_DNA"/>
</dbReference>
<gene>
    <name evidence="2" type="ORF">CKAN_00996400</name>
</gene>
<dbReference type="Pfam" id="PF24758">
    <property type="entry name" value="LRR_At5g56370"/>
    <property type="match status" value="1"/>
</dbReference>
<dbReference type="Proteomes" id="UP000283530">
    <property type="component" value="Unassembled WGS sequence"/>
</dbReference>